<accession>A0A660LGQ4</accession>
<evidence type="ECO:0000313" key="3">
    <source>
        <dbReference type="Proteomes" id="UP000278962"/>
    </source>
</evidence>
<sequence length="88" mass="9348">MRLRLTCIVTGTALAAAAFPAAAAAASVERICTPQVTVLDSPRGLPVGVLYRGDRVVVLKRDGTRRWIRVRSAAPISGWITSRSVNGC</sequence>
<organism evidence="2 3">
    <name type="scientific">Solirubrobacter pauli</name>
    <dbReference type="NCBI Taxonomy" id="166793"/>
    <lineage>
        <taxon>Bacteria</taxon>
        <taxon>Bacillati</taxon>
        <taxon>Actinomycetota</taxon>
        <taxon>Thermoleophilia</taxon>
        <taxon>Solirubrobacterales</taxon>
        <taxon>Solirubrobacteraceae</taxon>
        <taxon>Solirubrobacter</taxon>
    </lineage>
</organism>
<keyword evidence="3" id="KW-1185">Reference proteome</keyword>
<feature type="chain" id="PRO_5038372089" description="SH3 domain-containing protein" evidence="1">
    <location>
        <begin position="24"/>
        <end position="88"/>
    </location>
</feature>
<feature type="signal peptide" evidence="1">
    <location>
        <begin position="1"/>
        <end position="23"/>
    </location>
</feature>
<dbReference type="Proteomes" id="UP000278962">
    <property type="component" value="Unassembled WGS sequence"/>
</dbReference>
<reference evidence="2 3" key="1">
    <citation type="submission" date="2018-10" db="EMBL/GenBank/DDBJ databases">
        <title>Genomic Encyclopedia of Archaeal and Bacterial Type Strains, Phase II (KMG-II): from individual species to whole genera.</title>
        <authorList>
            <person name="Goeker M."/>
        </authorList>
    </citation>
    <scope>NUCLEOTIDE SEQUENCE [LARGE SCALE GENOMIC DNA]</scope>
    <source>
        <strain evidence="2 3">DSM 14954</strain>
    </source>
</reference>
<dbReference type="EMBL" id="RBIL01000001">
    <property type="protein sequence ID" value="RKQ92124.1"/>
    <property type="molecule type" value="Genomic_DNA"/>
</dbReference>
<evidence type="ECO:0000313" key="2">
    <source>
        <dbReference type="EMBL" id="RKQ92124.1"/>
    </source>
</evidence>
<gene>
    <name evidence="2" type="ORF">C8N24_1963</name>
</gene>
<proteinExistence type="predicted"/>
<dbReference type="AlphaFoldDB" id="A0A660LGQ4"/>
<dbReference type="RefSeq" id="WP_121249849.1">
    <property type="nucleotide sequence ID" value="NZ_RBIL01000001.1"/>
</dbReference>
<name>A0A660LGQ4_9ACTN</name>
<evidence type="ECO:0000256" key="1">
    <source>
        <dbReference type="SAM" id="SignalP"/>
    </source>
</evidence>
<evidence type="ECO:0008006" key="4">
    <source>
        <dbReference type="Google" id="ProtNLM"/>
    </source>
</evidence>
<protein>
    <recommendedName>
        <fullName evidence="4">SH3 domain-containing protein</fullName>
    </recommendedName>
</protein>
<keyword evidence="1" id="KW-0732">Signal</keyword>
<comment type="caution">
    <text evidence="2">The sequence shown here is derived from an EMBL/GenBank/DDBJ whole genome shotgun (WGS) entry which is preliminary data.</text>
</comment>